<accession>A0A699IB25</accession>
<organism evidence="1">
    <name type="scientific">Tanacetum cinerariifolium</name>
    <name type="common">Dalmatian daisy</name>
    <name type="synonym">Chrysanthemum cinerariifolium</name>
    <dbReference type="NCBI Taxonomy" id="118510"/>
    <lineage>
        <taxon>Eukaryota</taxon>
        <taxon>Viridiplantae</taxon>
        <taxon>Streptophyta</taxon>
        <taxon>Embryophyta</taxon>
        <taxon>Tracheophyta</taxon>
        <taxon>Spermatophyta</taxon>
        <taxon>Magnoliopsida</taxon>
        <taxon>eudicotyledons</taxon>
        <taxon>Gunneridae</taxon>
        <taxon>Pentapetalae</taxon>
        <taxon>asterids</taxon>
        <taxon>campanulids</taxon>
        <taxon>Asterales</taxon>
        <taxon>Asteraceae</taxon>
        <taxon>Asteroideae</taxon>
        <taxon>Anthemideae</taxon>
        <taxon>Anthemidinae</taxon>
        <taxon>Tanacetum</taxon>
    </lineage>
</organism>
<sequence>MSLVDTSVSKEVAYNVIPPPKLLLRRGPLLMFRARPLLLKNPRTRRSQFCEGFDADFVFYFQCTPCCRQDKMDGPDLTMEEYIKLEAEKLIGFPAIVYNHALTFGSEIPSEPTVRPLDNNEIDFRMSFDESDDEDYIFIYEKSSFSYKLTYVNDLKIDSEKDIDEVNLPHNDVVIEQLDNNIDYNVDTQSHEFDENFKTNHDIHSEPFDMEGYLIIIKVMIQMRFHEGMPLNFIIKDLYVPFGILFDPKRFYKDGISTKKLRRL</sequence>
<name>A0A699IB25_TANCI</name>
<evidence type="ECO:0000313" key="1">
    <source>
        <dbReference type="EMBL" id="GEZ49402.1"/>
    </source>
</evidence>
<dbReference type="EMBL" id="BKCJ010285698">
    <property type="protein sequence ID" value="GEZ49402.1"/>
    <property type="molecule type" value="Genomic_DNA"/>
</dbReference>
<feature type="non-terminal residue" evidence="1">
    <location>
        <position position="264"/>
    </location>
</feature>
<protein>
    <submittedName>
        <fullName evidence="1">Uncharacterized protein</fullName>
    </submittedName>
</protein>
<proteinExistence type="predicted"/>
<reference evidence="1" key="1">
    <citation type="journal article" date="2019" name="Sci. Rep.">
        <title>Draft genome of Tanacetum cinerariifolium, the natural source of mosquito coil.</title>
        <authorList>
            <person name="Yamashiro T."/>
            <person name="Shiraishi A."/>
            <person name="Satake H."/>
            <person name="Nakayama K."/>
        </authorList>
    </citation>
    <scope>NUCLEOTIDE SEQUENCE</scope>
</reference>
<dbReference type="AlphaFoldDB" id="A0A699IB25"/>
<gene>
    <name evidence="1" type="ORF">Tci_521375</name>
</gene>
<comment type="caution">
    <text evidence="1">The sequence shown here is derived from an EMBL/GenBank/DDBJ whole genome shotgun (WGS) entry which is preliminary data.</text>
</comment>